<organism evidence="2 3">
    <name type="scientific">Fusarium globosum</name>
    <dbReference type="NCBI Taxonomy" id="78864"/>
    <lineage>
        <taxon>Eukaryota</taxon>
        <taxon>Fungi</taxon>
        <taxon>Dikarya</taxon>
        <taxon>Ascomycota</taxon>
        <taxon>Pezizomycotina</taxon>
        <taxon>Sordariomycetes</taxon>
        <taxon>Hypocreomycetidae</taxon>
        <taxon>Hypocreales</taxon>
        <taxon>Nectriaceae</taxon>
        <taxon>Fusarium</taxon>
        <taxon>Fusarium fujikuroi species complex</taxon>
    </lineage>
</organism>
<dbReference type="AlphaFoldDB" id="A0A8H6D137"/>
<keyword evidence="3" id="KW-1185">Reference proteome</keyword>
<dbReference type="InterPro" id="IPR006629">
    <property type="entry name" value="LITAF"/>
</dbReference>
<reference evidence="2 3" key="1">
    <citation type="submission" date="2020-05" db="EMBL/GenBank/DDBJ databases">
        <title>Identification and distribution of gene clusters putatively required for synthesis of sphingolipid metabolism inhibitors in phylogenetically diverse species of the filamentous fungus Fusarium.</title>
        <authorList>
            <person name="Kim H.-S."/>
            <person name="Busman M."/>
            <person name="Brown D.W."/>
            <person name="Divon H."/>
            <person name="Uhlig S."/>
            <person name="Proctor R.H."/>
        </authorList>
    </citation>
    <scope>NUCLEOTIDE SEQUENCE [LARGE SCALE GENOMIC DNA]</scope>
    <source>
        <strain evidence="2 3">NRRL 26131</strain>
    </source>
</reference>
<sequence length="98" mass="11151">MATTKKQRFQTLFKDDASDDNNKIELFSPLESQQQTEITAFNTISQSNVVPLRKLKQWPRAVICPACRELSLTRVERKICGGTHAMAALMFAYVTADW</sequence>
<proteinExistence type="predicted"/>
<accession>A0A8H6D137</accession>
<dbReference type="Proteomes" id="UP000532311">
    <property type="component" value="Unassembled WGS sequence"/>
</dbReference>
<evidence type="ECO:0000313" key="2">
    <source>
        <dbReference type="EMBL" id="KAF5699420.1"/>
    </source>
</evidence>
<evidence type="ECO:0000259" key="1">
    <source>
        <dbReference type="Pfam" id="PF10601"/>
    </source>
</evidence>
<protein>
    <submittedName>
        <fullName evidence="2">Litaf-like zinc finger domain-containing protein</fullName>
    </submittedName>
</protein>
<dbReference type="Pfam" id="PF10601">
    <property type="entry name" value="zf-LITAF-like"/>
    <property type="match status" value="1"/>
</dbReference>
<dbReference type="EMBL" id="JAAQPF010000581">
    <property type="protein sequence ID" value="KAF5699420.1"/>
    <property type="molecule type" value="Genomic_DNA"/>
</dbReference>
<feature type="domain" description="LITAF" evidence="1">
    <location>
        <begin position="58"/>
        <end position="92"/>
    </location>
</feature>
<gene>
    <name evidence="2" type="ORF">FGLOB1_11384</name>
</gene>
<name>A0A8H6D137_9HYPO</name>
<comment type="caution">
    <text evidence="2">The sequence shown here is derived from an EMBL/GenBank/DDBJ whole genome shotgun (WGS) entry which is preliminary data.</text>
</comment>
<evidence type="ECO:0000313" key="3">
    <source>
        <dbReference type="Proteomes" id="UP000532311"/>
    </source>
</evidence>